<reference evidence="10 11" key="1">
    <citation type="submission" date="2024-03" db="EMBL/GenBank/DDBJ databases">
        <title>The genome assembly and annotation of the cricket Gryllus longicercus Weissman &amp; Gray.</title>
        <authorList>
            <person name="Szrajer S."/>
            <person name="Gray D."/>
            <person name="Ylla G."/>
        </authorList>
    </citation>
    <scope>NUCLEOTIDE SEQUENCE [LARGE SCALE GENOMIC DNA]</scope>
    <source>
        <strain evidence="10">DAG 2021-001</strain>
        <tissue evidence="10">Whole body minus gut</tissue>
    </source>
</reference>
<dbReference type="Pfam" id="PF01532">
    <property type="entry name" value="Glyco_hydro_47"/>
    <property type="match status" value="1"/>
</dbReference>
<evidence type="ECO:0000256" key="2">
    <source>
        <dbReference type="ARBA" id="ARBA00007658"/>
    </source>
</evidence>
<dbReference type="GO" id="GO:1904154">
    <property type="term" value="P:positive regulation of retrograde protein transport, ER to cytosol"/>
    <property type="evidence" value="ECO:0007669"/>
    <property type="project" value="UniProtKB-ARBA"/>
</dbReference>
<accession>A0AAN9YYC6</accession>
<proteinExistence type="inferred from homology"/>
<organism evidence="10 11">
    <name type="scientific">Gryllus longicercus</name>
    <dbReference type="NCBI Taxonomy" id="2509291"/>
    <lineage>
        <taxon>Eukaryota</taxon>
        <taxon>Metazoa</taxon>
        <taxon>Ecdysozoa</taxon>
        <taxon>Arthropoda</taxon>
        <taxon>Hexapoda</taxon>
        <taxon>Insecta</taxon>
        <taxon>Pterygota</taxon>
        <taxon>Neoptera</taxon>
        <taxon>Polyneoptera</taxon>
        <taxon>Orthoptera</taxon>
        <taxon>Ensifera</taxon>
        <taxon>Gryllidea</taxon>
        <taxon>Grylloidea</taxon>
        <taxon>Gryllidae</taxon>
        <taxon>Gryllinae</taxon>
        <taxon>Gryllus</taxon>
    </lineage>
</organism>
<dbReference type="Gene3D" id="1.50.10.10">
    <property type="match status" value="1"/>
</dbReference>
<dbReference type="GO" id="GO:0004571">
    <property type="term" value="F:mannosyl-oligosaccharide 1,2-alpha-mannosidase activity"/>
    <property type="evidence" value="ECO:0007669"/>
    <property type="project" value="InterPro"/>
</dbReference>
<comment type="caution">
    <text evidence="10">The sequence shown here is derived from an EMBL/GenBank/DDBJ whole genome shotgun (WGS) entry which is preliminary data.</text>
</comment>
<sequence length="789" mass="88852">METYYLRLGIITCVVIFCNFCLGSSIPKYTRKDLEILREEVRQMFQHAYDSYLKYAYPYDELRPLSCDGVDTWGSYSLTLIDALDTLAVMGNYTEFQRVVNIITTHANFDANINVSVFETNIRIIGGLLSAHLLSHKAGVEVDPGWPCNGPLLQLAEDVARRLLAAFDTTTGMPYGTVNLRHGVPEGETSITCTAGVGTFILELGTLSRLTGDPLYEEVAMNALHALYNHRSPIGLVGNHIDVQTGRWTAQDAGIGAGVDSYYEYLVKGAILLQRPELLRMFQEGRVSIDKYLKRDDWHLWVSMSKGQVTLPVFQSLEAYWPGVLSLIGDIDNGMKSLHNYHQVWKQYGFTPEFYNIPQGEVGANRESYPLRPELVESVMYMYRATGDPYLLEVGKDILRSIQHSARTPCGYATIKDVRDHRKEDRMESFFLAETTKYLYLLFDPDNFIHNRGQHGTVIRKPWGECILYAGGYIFNTEAHPIDPGALHCCSGHRQSDIQQMLRDQSSKTFKGDPLSTYRHSRRTPAASSESSPVNGEVGIGDNQSRSDNENEITVEESSAKSLESEKSMPEDENKKTQSSNANIISDSININTLSETPETTDNASQQKDNIIQSESIVDENDSNQAIGSASNLYTGSNSQVIRDENYTPHRTSDLEYRADDSDWVYSVTDRDDRELDIDTAADPVVPAEQKREQSSDSKDESEKLIQDKSSREENKVTKPKSLSSYISELLSTPKTPGKFDHQLLLERLHSETKYKRNVSWEQDYEVLSCSSQPFLQRLAMSGEIFGVV</sequence>
<dbReference type="InterPro" id="IPR036026">
    <property type="entry name" value="Seven-hairpin_glycosidases"/>
</dbReference>
<comment type="subcellular location">
    <subcellularLocation>
        <location evidence="1">Endoplasmic reticulum</location>
    </subcellularLocation>
</comment>
<dbReference type="FunFam" id="1.50.10.10:FF:000015">
    <property type="entry name" value="alpha-1,2-Mannosidase"/>
    <property type="match status" value="1"/>
</dbReference>
<dbReference type="GO" id="GO:0044322">
    <property type="term" value="C:endoplasmic reticulum quality control compartment"/>
    <property type="evidence" value="ECO:0007669"/>
    <property type="project" value="GOC"/>
</dbReference>
<dbReference type="SUPFAM" id="SSF48225">
    <property type="entry name" value="Seven-hairpin glycosidases"/>
    <property type="match status" value="1"/>
</dbReference>
<feature type="compositionally biased region" description="Basic and acidic residues" evidence="9">
    <location>
        <begin position="563"/>
        <end position="576"/>
    </location>
</feature>
<comment type="function">
    <text evidence="5">Involved in the endoplasmic reticulum-associated degradation (ERAD) pathway that targets misfolded glycoproteins for degradation in an N-glycan-dependent manner. May initiate ERAD by promoting the first mannose trimming step of ERAD substrates, from Man9GlcNAc2 to Man8GlcNAc2. Seems to recognize and bind to exposed hydrophobic regions in target proteins.</text>
</comment>
<dbReference type="InterPro" id="IPR012341">
    <property type="entry name" value="6hp_glycosidase-like_sf"/>
</dbReference>
<dbReference type="InterPro" id="IPR044674">
    <property type="entry name" value="EDEM1/2/3"/>
</dbReference>
<keyword evidence="7" id="KW-0479">Metal-binding</keyword>
<dbReference type="GO" id="GO:0005509">
    <property type="term" value="F:calcium ion binding"/>
    <property type="evidence" value="ECO:0007669"/>
    <property type="project" value="InterPro"/>
</dbReference>
<evidence type="ECO:0000256" key="3">
    <source>
        <dbReference type="ARBA" id="ARBA00022824"/>
    </source>
</evidence>
<feature type="region of interest" description="Disordered" evidence="9">
    <location>
        <begin position="675"/>
        <end position="720"/>
    </location>
</feature>
<dbReference type="GO" id="GO:0005975">
    <property type="term" value="P:carbohydrate metabolic process"/>
    <property type="evidence" value="ECO:0007669"/>
    <property type="project" value="InterPro"/>
</dbReference>
<evidence type="ECO:0000256" key="7">
    <source>
        <dbReference type="PIRSR" id="PIRSR601382-2"/>
    </source>
</evidence>
<feature type="region of interest" description="Disordered" evidence="9">
    <location>
        <begin position="501"/>
        <end position="586"/>
    </location>
</feature>
<feature type="active site" evidence="6">
    <location>
        <position position="260"/>
    </location>
</feature>
<dbReference type="Proteomes" id="UP001378592">
    <property type="component" value="Unassembled WGS sequence"/>
</dbReference>
<dbReference type="InterPro" id="IPR001382">
    <property type="entry name" value="Glyco_hydro_47"/>
</dbReference>
<gene>
    <name evidence="10" type="ORF">R5R35_012536</name>
</gene>
<keyword evidence="11" id="KW-1185">Reference proteome</keyword>
<evidence type="ECO:0000256" key="8">
    <source>
        <dbReference type="RuleBase" id="RU361193"/>
    </source>
</evidence>
<feature type="active site" description="Proton donor" evidence="6">
    <location>
        <position position="353"/>
    </location>
</feature>
<dbReference type="GO" id="GO:1904380">
    <property type="term" value="P:endoplasmic reticulum mannose trimming"/>
    <property type="evidence" value="ECO:0007669"/>
    <property type="project" value="InterPro"/>
</dbReference>
<keyword evidence="4" id="KW-0325">Glycoprotein</keyword>
<keyword evidence="3" id="KW-0256">Endoplasmic reticulum</keyword>
<evidence type="ECO:0000256" key="9">
    <source>
        <dbReference type="SAM" id="MobiDB-lite"/>
    </source>
</evidence>
<feature type="active site" description="Proton donor" evidence="6">
    <location>
        <position position="119"/>
    </location>
</feature>
<evidence type="ECO:0000256" key="6">
    <source>
        <dbReference type="PIRSR" id="PIRSR601382-1"/>
    </source>
</evidence>
<evidence type="ECO:0000256" key="4">
    <source>
        <dbReference type="ARBA" id="ARBA00023180"/>
    </source>
</evidence>
<protein>
    <recommendedName>
        <fullName evidence="8">alpha-1,2-Mannosidase</fullName>
        <ecNumber evidence="8">3.2.1.-</ecNumber>
    </recommendedName>
</protein>
<feature type="binding site" evidence="7">
    <location>
        <position position="477"/>
    </location>
    <ligand>
        <name>Ca(2+)</name>
        <dbReference type="ChEBI" id="CHEBI:29108"/>
    </ligand>
</feature>
<evidence type="ECO:0000256" key="5">
    <source>
        <dbReference type="ARBA" id="ARBA00054385"/>
    </source>
</evidence>
<dbReference type="EC" id="3.2.1.-" evidence="8"/>
<dbReference type="EMBL" id="JAZDUA010000342">
    <property type="protein sequence ID" value="KAK7794212.1"/>
    <property type="molecule type" value="Genomic_DNA"/>
</dbReference>
<evidence type="ECO:0000313" key="10">
    <source>
        <dbReference type="EMBL" id="KAK7794212.1"/>
    </source>
</evidence>
<name>A0AAN9YYC6_9ORTH</name>
<comment type="cofactor">
    <cofactor evidence="7">
        <name>Ca(2+)</name>
        <dbReference type="ChEBI" id="CHEBI:29108"/>
    </cofactor>
</comment>
<dbReference type="GO" id="GO:0016020">
    <property type="term" value="C:membrane"/>
    <property type="evidence" value="ECO:0007669"/>
    <property type="project" value="InterPro"/>
</dbReference>
<dbReference type="AlphaFoldDB" id="A0AAN9YYC6"/>
<comment type="similarity">
    <text evidence="2 8">Belongs to the glycosyl hydrolase 47 family.</text>
</comment>
<evidence type="ECO:0000313" key="11">
    <source>
        <dbReference type="Proteomes" id="UP001378592"/>
    </source>
</evidence>
<feature type="compositionally biased region" description="Basic and acidic residues" evidence="9">
    <location>
        <begin position="689"/>
        <end position="717"/>
    </location>
</feature>
<keyword evidence="7" id="KW-0106">Calcium</keyword>
<keyword evidence="8" id="KW-0326">Glycosidase</keyword>
<feature type="active site" evidence="6">
    <location>
        <position position="374"/>
    </location>
</feature>
<dbReference type="PRINTS" id="PR00747">
    <property type="entry name" value="GLYHDRLASE47"/>
</dbReference>
<dbReference type="PANTHER" id="PTHR45679">
    <property type="entry name" value="ER DEGRADATION-ENHANCING ALPHA-MANNOSIDASE-LIKE PROTEIN 2"/>
    <property type="match status" value="1"/>
</dbReference>
<evidence type="ECO:0000256" key="1">
    <source>
        <dbReference type="ARBA" id="ARBA00004240"/>
    </source>
</evidence>
<dbReference type="PANTHER" id="PTHR45679:SF6">
    <property type="entry name" value="ER DEGRADATION-ENHANCING ALPHA-MANNOSIDASE-LIKE PROTEIN 2"/>
    <property type="match status" value="1"/>
</dbReference>
<keyword evidence="8" id="KW-0378">Hydrolase</keyword>